<evidence type="ECO:0000313" key="2">
    <source>
        <dbReference type="EMBL" id="TQN44215.1"/>
    </source>
</evidence>
<dbReference type="EMBL" id="VFQE01000001">
    <property type="protein sequence ID" value="TQN44215.1"/>
    <property type="molecule type" value="Genomic_DNA"/>
</dbReference>
<dbReference type="SUPFAM" id="SSF141868">
    <property type="entry name" value="EAL domain-like"/>
    <property type="match status" value="1"/>
</dbReference>
<dbReference type="PANTHER" id="PTHR33121">
    <property type="entry name" value="CYCLIC DI-GMP PHOSPHODIESTERASE PDEF"/>
    <property type="match status" value="1"/>
</dbReference>
<dbReference type="InterPro" id="IPR035919">
    <property type="entry name" value="EAL_sf"/>
</dbReference>
<dbReference type="AlphaFoldDB" id="A0A543PJG7"/>
<dbReference type="InterPro" id="IPR050706">
    <property type="entry name" value="Cyclic-di-GMP_PDE-like"/>
</dbReference>
<dbReference type="PROSITE" id="PS50883">
    <property type="entry name" value="EAL"/>
    <property type="match status" value="1"/>
</dbReference>
<name>A0A543PJG7_9ACTN</name>
<dbReference type="CDD" id="cd01948">
    <property type="entry name" value="EAL"/>
    <property type="match status" value="1"/>
</dbReference>
<evidence type="ECO:0000313" key="3">
    <source>
        <dbReference type="Proteomes" id="UP000319865"/>
    </source>
</evidence>
<dbReference type="InterPro" id="IPR001633">
    <property type="entry name" value="EAL_dom"/>
</dbReference>
<comment type="caution">
    <text evidence="2">The sequence shown here is derived from an EMBL/GenBank/DDBJ whole genome shotgun (WGS) entry which is preliminary data.</text>
</comment>
<reference evidence="2 3" key="1">
    <citation type="submission" date="2019-06" db="EMBL/GenBank/DDBJ databases">
        <title>Sequencing the genomes of 1000 actinobacteria strains.</title>
        <authorList>
            <person name="Klenk H.-P."/>
        </authorList>
    </citation>
    <scope>NUCLEOTIDE SEQUENCE [LARGE SCALE GENOMIC DNA]</scope>
    <source>
        <strain evidence="2 3">DSM 46837</strain>
    </source>
</reference>
<dbReference type="Gene3D" id="3.20.20.450">
    <property type="entry name" value="EAL domain"/>
    <property type="match status" value="1"/>
</dbReference>
<proteinExistence type="predicted"/>
<evidence type="ECO:0000259" key="1">
    <source>
        <dbReference type="PROSITE" id="PS50883"/>
    </source>
</evidence>
<dbReference type="Proteomes" id="UP000319865">
    <property type="component" value="Unassembled WGS sequence"/>
</dbReference>
<dbReference type="PANTHER" id="PTHR33121:SF70">
    <property type="entry name" value="SIGNALING PROTEIN YKOW"/>
    <property type="match status" value="1"/>
</dbReference>
<dbReference type="Pfam" id="PF00563">
    <property type="entry name" value="EAL"/>
    <property type="match status" value="1"/>
</dbReference>
<feature type="domain" description="EAL" evidence="1">
    <location>
        <begin position="118"/>
        <end position="368"/>
    </location>
</feature>
<organism evidence="2 3">
    <name type="scientific">Blastococcus colisei</name>
    <dbReference type="NCBI Taxonomy" id="1564162"/>
    <lineage>
        <taxon>Bacteria</taxon>
        <taxon>Bacillati</taxon>
        <taxon>Actinomycetota</taxon>
        <taxon>Actinomycetes</taxon>
        <taxon>Geodermatophilales</taxon>
        <taxon>Geodermatophilaceae</taxon>
        <taxon>Blastococcus</taxon>
    </lineage>
</organism>
<accession>A0A543PJG7</accession>
<protein>
    <submittedName>
        <fullName evidence="2">EAL domain-containing protein (Putative c-di-GMP-specific phosphodiesterase class I)</fullName>
    </submittedName>
</protein>
<keyword evidence="3" id="KW-1185">Reference proteome</keyword>
<dbReference type="GO" id="GO:0071111">
    <property type="term" value="F:cyclic-guanylate-specific phosphodiesterase activity"/>
    <property type="evidence" value="ECO:0007669"/>
    <property type="project" value="InterPro"/>
</dbReference>
<gene>
    <name evidence="2" type="ORF">FHU33_3709</name>
</gene>
<sequence length="376" mass="40547">MSHPAFVGTICGGVCGCRQNWEVPGPATRALLATSIGHVLPTVSRLAKAMGMTVHPSPQLVDIRDDRGGRRLDMLFQRLARELTAAETEAVRVVTDPPADGAPLTARLLTAPTLAVELARRGVTVEVGVLAEAELWSVYQPIVSLADRSVVAHEALLRGVVDGREVGGGDLFFVAEQAGWLHRLDRIGRESAIAGAVPWLGDDDLFVNFNPTSIYRPQVCLVGTERVVHDTGIAPEQLVFEVVESHAIADRGHLVSILDHYRSLGWRVALDDVGAGWSSLSLLAAVRPDVVKLDKRLVQELPDDGARTVLKAVTELAHQLGAVVVAEGIETERLAEEVTALGADLGQGWLFGRPVRPDPPVEELEGRWQPVTPARR</sequence>
<dbReference type="SMART" id="SM00052">
    <property type="entry name" value="EAL"/>
    <property type="match status" value="1"/>
</dbReference>